<name>W2WU87_PHYNI</name>
<comment type="caution">
    <text evidence="2">The sequence shown here is derived from an EMBL/GenBank/DDBJ whole genome shotgun (WGS) entry which is preliminary data.</text>
</comment>
<organism evidence="2 3">
    <name type="scientific">Phytophthora nicotianae CJ01A1</name>
    <dbReference type="NCBI Taxonomy" id="1317063"/>
    <lineage>
        <taxon>Eukaryota</taxon>
        <taxon>Sar</taxon>
        <taxon>Stramenopiles</taxon>
        <taxon>Oomycota</taxon>
        <taxon>Peronosporomycetes</taxon>
        <taxon>Peronosporales</taxon>
        <taxon>Peronosporaceae</taxon>
        <taxon>Phytophthora</taxon>
    </lineage>
</organism>
<evidence type="ECO:0000256" key="1">
    <source>
        <dbReference type="SAM" id="MobiDB-lite"/>
    </source>
</evidence>
<accession>W2WU87</accession>
<reference evidence="2 3" key="1">
    <citation type="submission" date="2013-11" db="EMBL/GenBank/DDBJ databases">
        <title>The Genome Sequence of Phytophthora parasitica CJ01A1.</title>
        <authorList>
            <consortium name="The Broad Institute Genomics Platform"/>
            <person name="Russ C."/>
            <person name="Tyler B."/>
            <person name="Panabieres F."/>
            <person name="Shan W."/>
            <person name="Tripathy S."/>
            <person name="Grunwald N."/>
            <person name="Machado M."/>
            <person name="Johnson C.S."/>
            <person name="Walker B."/>
            <person name="Young S.K."/>
            <person name="Zeng Q."/>
            <person name="Gargeya S."/>
            <person name="Fitzgerald M."/>
            <person name="Haas B."/>
            <person name="Abouelleil A."/>
            <person name="Allen A.W."/>
            <person name="Alvarado L."/>
            <person name="Arachchi H.M."/>
            <person name="Berlin A.M."/>
            <person name="Chapman S.B."/>
            <person name="Gainer-Dewar J."/>
            <person name="Goldberg J."/>
            <person name="Griggs A."/>
            <person name="Gujja S."/>
            <person name="Hansen M."/>
            <person name="Howarth C."/>
            <person name="Imamovic A."/>
            <person name="Ireland A."/>
            <person name="Larimer J."/>
            <person name="McCowan C."/>
            <person name="Murphy C."/>
            <person name="Pearson M."/>
            <person name="Poon T.W."/>
            <person name="Priest M."/>
            <person name="Roberts A."/>
            <person name="Saif S."/>
            <person name="Shea T."/>
            <person name="Sisk P."/>
            <person name="Sykes S."/>
            <person name="Wortman J."/>
            <person name="Nusbaum C."/>
            <person name="Birren B."/>
        </authorList>
    </citation>
    <scope>NUCLEOTIDE SEQUENCE [LARGE SCALE GENOMIC DNA]</scope>
    <source>
        <strain evidence="2 3">CJ01A1</strain>
    </source>
</reference>
<sequence length="233" mass="24095">MSEVPRGQKLRHEGTNTVRKRRRVRTGSEEAPTETASSLGGVAVFNGERRHDGEEGAEYLLGDMAVLRYIAKTRLEVGAEEGTNAANVHESGKCGDLEEGAAPGEAAEVGRAGAVDAGVPAAGAGAARGARGGRGARVGRGASRATRGGSAEGAAMLGRLMSAVPVPWVLALRWPAPVARAEREEGVGSAEIVEPKKAVEPEKGEKLEEGVVSHERRTLLALKVAAVPLVLST</sequence>
<evidence type="ECO:0000313" key="2">
    <source>
        <dbReference type="EMBL" id="ETP14105.1"/>
    </source>
</evidence>
<gene>
    <name evidence="2" type="ORF">F441_10927</name>
</gene>
<dbReference type="AlphaFoldDB" id="W2WU87"/>
<dbReference type="EMBL" id="ANIX01002177">
    <property type="protein sequence ID" value="ETP14105.1"/>
    <property type="molecule type" value="Genomic_DNA"/>
</dbReference>
<feature type="compositionally biased region" description="Low complexity" evidence="1">
    <location>
        <begin position="139"/>
        <end position="149"/>
    </location>
</feature>
<feature type="region of interest" description="Disordered" evidence="1">
    <location>
        <begin position="123"/>
        <end position="149"/>
    </location>
</feature>
<proteinExistence type="predicted"/>
<feature type="region of interest" description="Disordered" evidence="1">
    <location>
        <begin position="1"/>
        <end position="41"/>
    </location>
</feature>
<evidence type="ECO:0000313" key="3">
    <source>
        <dbReference type="Proteomes" id="UP000018958"/>
    </source>
</evidence>
<protein>
    <submittedName>
        <fullName evidence="2">Uncharacterized protein</fullName>
    </submittedName>
</protein>
<dbReference type="Proteomes" id="UP000018958">
    <property type="component" value="Unassembled WGS sequence"/>
</dbReference>